<reference evidence="1" key="1">
    <citation type="submission" date="2022-11" db="EMBL/GenBank/DDBJ databases">
        <title>High-quality draft genome sequence of Galbibacter sp. strain CMA-7.</title>
        <authorList>
            <person name="Wei L."/>
            <person name="Dong C."/>
            <person name="Shao Z."/>
        </authorList>
    </citation>
    <scope>NUCLEOTIDE SEQUENCE</scope>
    <source>
        <strain evidence="1">CMA-7</strain>
    </source>
</reference>
<dbReference type="RefSeq" id="WP_277899258.1">
    <property type="nucleotide sequence ID" value="NZ_JAPMUA010000002.1"/>
</dbReference>
<gene>
    <name evidence="1" type="ORF">OSR52_06300</name>
</gene>
<sequence>MATTNTVNSNYAGEAGKILTASFKEGDTLGRGLVTVAPKVKYKLNLRKIQTTDGRVDYTCGFTPAGAVVLSENVLTVKHIKDDFQVCKDTFRATWNGLDSEMMDGIKADKLADTAENLDYEIWNGNAATTGQIGGFIPQFTADDDVIKANNGIVPAAAAITKANVLSQFELVSNAVPTSIKKKSDLVFAVSSNVAEAYSQYLVANGIGAGFGGKELDMVYGRYKVEEIGGLPDNTIVVYRKTNLVFGTDEENDANEVSVVDEDEIGLLSGQVRGKVAYFGGTGYYNSAEIVWYLSTETAD</sequence>
<organism evidence="1 2">
    <name type="scientific">Galbibacter pacificus</name>
    <dbReference type="NCBI Taxonomy" id="2996052"/>
    <lineage>
        <taxon>Bacteria</taxon>
        <taxon>Pseudomonadati</taxon>
        <taxon>Bacteroidota</taxon>
        <taxon>Flavobacteriia</taxon>
        <taxon>Flavobacteriales</taxon>
        <taxon>Flavobacteriaceae</taxon>
        <taxon>Galbibacter</taxon>
    </lineage>
</organism>
<dbReference type="EMBL" id="JAPMUA010000002">
    <property type="protein sequence ID" value="MDG3585476.1"/>
    <property type="molecule type" value="Genomic_DNA"/>
</dbReference>
<protein>
    <recommendedName>
        <fullName evidence="3">Major capsid protein</fullName>
    </recommendedName>
</protein>
<evidence type="ECO:0000313" key="2">
    <source>
        <dbReference type="Proteomes" id="UP001153642"/>
    </source>
</evidence>
<dbReference type="Proteomes" id="UP001153642">
    <property type="component" value="Unassembled WGS sequence"/>
</dbReference>
<evidence type="ECO:0008006" key="3">
    <source>
        <dbReference type="Google" id="ProtNLM"/>
    </source>
</evidence>
<evidence type="ECO:0000313" key="1">
    <source>
        <dbReference type="EMBL" id="MDG3585476.1"/>
    </source>
</evidence>
<accession>A0ABT6FQE4</accession>
<name>A0ABT6FQE4_9FLAO</name>
<proteinExistence type="predicted"/>
<comment type="caution">
    <text evidence="1">The sequence shown here is derived from an EMBL/GenBank/DDBJ whole genome shotgun (WGS) entry which is preliminary data.</text>
</comment>
<keyword evidence="2" id="KW-1185">Reference proteome</keyword>